<dbReference type="EMBL" id="OZ035845">
    <property type="protein sequence ID" value="CAL1598977.1"/>
    <property type="molecule type" value="Genomic_DNA"/>
</dbReference>
<dbReference type="AlphaFoldDB" id="A0AAV2LHY4"/>
<feature type="region of interest" description="Disordered" evidence="1">
    <location>
        <begin position="85"/>
        <end position="107"/>
    </location>
</feature>
<dbReference type="Proteomes" id="UP001497482">
    <property type="component" value="Chromosome 23"/>
</dbReference>
<gene>
    <name evidence="2" type="ORF">KC01_LOCUS27326</name>
</gene>
<evidence type="ECO:0000313" key="2">
    <source>
        <dbReference type="EMBL" id="CAL1598977.1"/>
    </source>
</evidence>
<name>A0AAV2LHY4_KNICA</name>
<keyword evidence="3" id="KW-1185">Reference proteome</keyword>
<protein>
    <submittedName>
        <fullName evidence="2">Uncharacterized protein</fullName>
    </submittedName>
</protein>
<sequence length="120" mass="13223">MYHRYELLNLPHHPLHPFTHTPPPDLASRTRSCYCDFLINPHPPKSPFLTPTFLPCVGHPASPDRSNPTPSTDCAVIHTPLHASLRPQPSTVTVTPPPPVSLHPPTTFLTPTTHLVTPSL</sequence>
<evidence type="ECO:0000313" key="3">
    <source>
        <dbReference type="Proteomes" id="UP001497482"/>
    </source>
</evidence>
<evidence type="ECO:0000256" key="1">
    <source>
        <dbReference type="SAM" id="MobiDB-lite"/>
    </source>
</evidence>
<organism evidence="2 3">
    <name type="scientific">Knipowitschia caucasica</name>
    <name type="common">Caucasian dwarf goby</name>
    <name type="synonym">Pomatoschistus caucasicus</name>
    <dbReference type="NCBI Taxonomy" id="637954"/>
    <lineage>
        <taxon>Eukaryota</taxon>
        <taxon>Metazoa</taxon>
        <taxon>Chordata</taxon>
        <taxon>Craniata</taxon>
        <taxon>Vertebrata</taxon>
        <taxon>Euteleostomi</taxon>
        <taxon>Actinopterygii</taxon>
        <taxon>Neopterygii</taxon>
        <taxon>Teleostei</taxon>
        <taxon>Neoteleostei</taxon>
        <taxon>Acanthomorphata</taxon>
        <taxon>Gobiaria</taxon>
        <taxon>Gobiiformes</taxon>
        <taxon>Gobioidei</taxon>
        <taxon>Gobiidae</taxon>
        <taxon>Gobiinae</taxon>
        <taxon>Knipowitschia</taxon>
    </lineage>
</organism>
<proteinExistence type="predicted"/>
<accession>A0AAV2LHY4</accession>
<reference evidence="2 3" key="1">
    <citation type="submission" date="2024-04" db="EMBL/GenBank/DDBJ databases">
        <authorList>
            <person name="Waldvogel A.-M."/>
            <person name="Schoenle A."/>
        </authorList>
    </citation>
    <scope>NUCLEOTIDE SEQUENCE [LARGE SCALE GENOMIC DNA]</scope>
</reference>